<proteinExistence type="predicted"/>
<gene>
    <name evidence="1" type="ORF">AJ80_08589</name>
</gene>
<evidence type="ECO:0000313" key="2">
    <source>
        <dbReference type="Proteomes" id="UP000224634"/>
    </source>
</evidence>
<dbReference type="Proteomes" id="UP000224634">
    <property type="component" value="Unassembled WGS sequence"/>
</dbReference>
<sequence>MSGLPSSQRNTMSSHSDASPATISSLLYLPYNFRHRIYTLAGLKGSMAWDIYLMNFGATTTFKHTFHARNYEGLHILKSFGAKALNSVTRLVVQIQFSPFPHGFFDDDGEQDRTCEITNDALINFIISEWEQICLHLVSHLQPNRLSLQIEIGTSDHPFIEAMLNPLLTLPTLKHCTIDCARWPDKVLQRLVERVVIHATGQATDTTFRFCDLPAEIQLYILGFTALVAPAALIPGKQLIWYLLEFHNCLCLVSS</sequence>
<name>A0A2B7X4Y1_POLH7</name>
<dbReference type="OrthoDB" id="3642266at2759"/>
<dbReference type="AlphaFoldDB" id="A0A2B7X4Y1"/>
<evidence type="ECO:0000313" key="1">
    <source>
        <dbReference type="EMBL" id="PGH04005.1"/>
    </source>
</evidence>
<protein>
    <submittedName>
        <fullName evidence="1">Uncharacterized protein</fullName>
    </submittedName>
</protein>
<keyword evidence="2" id="KW-1185">Reference proteome</keyword>
<reference evidence="1 2" key="1">
    <citation type="submission" date="2017-10" db="EMBL/GenBank/DDBJ databases">
        <title>Comparative genomics in systemic dimorphic fungi from Ajellomycetaceae.</title>
        <authorList>
            <person name="Munoz J.F."/>
            <person name="Mcewen J.G."/>
            <person name="Clay O.K."/>
            <person name="Cuomo C.A."/>
        </authorList>
    </citation>
    <scope>NUCLEOTIDE SEQUENCE [LARGE SCALE GENOMIC DNA]</scope>
    <source>
        <strain evidence="1 2">UAMH7299</strain>
    </source>
</reference>
<dbReference type="EMBL" id="PDNA01000204">
    <property type="protein sequence ID" value="PGH04005.1"/>
    <property type="molecule type" value="Genomic_DNA"/>
</dbReference>
<organism evidence="1 2">
    <name type="scientific">Polytolypa hystricis (strain UAMH7299)</name>
    <dbReference type="NCBI Taxonomy" id="1447883"/>
    <lineage>
        <taxon>Eukaryota</taxon>
        <taxon>Fungi</taxon>
        <taxon>Dikarya</taxon>
        <taxon>Ascomycota</taxon>
        <taxon>Pezizomycotina</taxon>
        <taxon>Eurotiomycetes</taxon>
        <taxon>Eurotiomycetidae</taxon>
        <taxon>Onygenales</taxon>
        <taxon>Onygenales incertae sedis</taxon>
        <taxon>Polytolypa</taxon>
    </lineage>
</organism>
<comment type="caution">
    <text evidence="1">The sequence shown here is derived from an EMBL/GenBank/DDBJ whole genome shotgun (WGS) entry which is preliminary data.</text>
</comment>
<accession>A0A2B7X4Y1</accession>